<evidence type="ECO:0000256" key="1">
    <source>
        <dbReference type="SAM" id="Phobius"/>
    </source>
</evidence>
<dbReference type="OrthoDB" id="7409737at2"/>
<feature type="transmembrane region" description="Helical" evidence="1">
    <location>
        <begin position="38"/>
        <end position="58"/>
    </location>
</feature>
<accession>A0A117USH8</accession>
<evidence type="ECO:0000313" key="2">
    <source>
        <dbReference type="EMBL" id="KUR70018.1"/>
    </source>
</evidence>
<reference evidence="2 3" key="1">
    <citation type="submission" date="2015-10" db="EMBL/GenBank/DDBJ databases">
        <title>Draft genome sequence of Novosphingobium fuchskuhlense DSM 25065 isolated from a surface water sample of the southwest basin of Lake Grosse Fuchskuhle.</title>
        <authorList>
            <person name="Ruckert C."/>
            <person name="Winkler A."/>
            <person name="Glaeser J."/>
            <person name="Grossart H.-P."/>
            <person name="Kalinowski J."/>
            <person name="Glaeser S."/>
        </authorList>
    </citation>
    <scope>NUCLEOTIDE SEQUENCE [LARGE SCALE GENOMIC DNA]</scope>
    <source>
        <strain evidence="2 3">FNE08-7</strain>
    </source>
</reference>
<keyword evidence="1" id="KW-0472">Membrane</keyword>
<feature type="transmembrane region" description="Helical" evidence="1">
    <location>
        <begin position="64"/>
        <end position="85"/>
    </location>
</feature>
<organism evidence="2 3">
    <name type="scientific">Novosphingobium fuchskuhlense</name>
    <dbReference type="NCBI Taxonomy" id="1117702"/>
    <lineage>
        <taxon>Bacteria</taxon>
        <taxon>Pseudomonadati</taxon>
        <taxon>Pseudomonadota</taxon>
        <taxon>Alphaproteobacteria</taxon>
        <taxon>Sphingomonadales</taxon>
        <taxon>Sphingomonadaceae</taxon>
        <taxon>Novosphingobium</taxon>
    </lineage>
</organism>
<name>A0A117USH8_9SPHN</name>
<keyword evidence="1" id="KW-0812">Transmembrane</keyword>
<dbReference type="AlphaFoldDB" id="A0A117USH8"/>
<dbReference type="RefSeq" id="WP_067912307.1">
    <property type="nucleotide sequence ID" value="NZ_KQ954246.1"/>
</dbReference>
<keyword evidence="3" id="KW-1185">Reference proteome</keyword>
<comment type="caution">
    <text evidence="2">The sequence shown here is derived from an EMBL/GenBank/DDBJ whole genome shotgun (WGS) entry which is preliminary data.</text>
</comment>
<evidence type="ECO:0000313" key="3">
    <source>
        <dbReference type="Proteomes" id="UP000058012"/>
    </source>
</evidence>
<sequence length="102" mass="11007">MMVTRIRARLGAAKRSIGDRLPAPMAAPETPQLRRMRVTLITGLAMLAVLTAAVPALSQACLRAIGAFAWLALAGSSVIVGLRWLTAKIRADDAWAVREREE</sequence>
<dbReference type="Proteomes" id="UP000058012">
    <property type="component" value="Unassembled WGS sequence"/>
</dbReference>
<proteinExistence type="predicted"/>
<dbReference type="STRING" id="1117702.AQZ52_14125"/>
<keyword evidence="1" id="KW-1133">Transmembrane helix</keyword>
<gene>
    <name evidence="2" type="ORF">AQZ52_14125</name>
</gene>
<dbReference type="EMBL" id="LLZS01000009">
    <property type="protein sequence ID" value="KUR70018.1"/>
    <property type="molecule type" value="Genomic_DNA"/>
</dbReference>
<evidence type="ECO:0008006" key="4">
    <source>
        <dbReference type="Google" id="ProtNLM"/>
    </source>
</evidence>
<protein>
    <recommendedName>
        <fullName evidence="4">Transmembrane protein</fullName>
    </recommendedName>
</protein>